<dbReference type="PRINTS" id="PR00424">
    <property type="entry name" value="ADENOSINER"/>
</dbReference>
<feature type="transmembrane region" description="Helical" evidence="11">
    <location>
        <begin position="246"/>
        <end position="269"/>
    </location>
</feature>
<evidence type="ECO:0000256" key="8">
    <source>
        <dbReference type="ARBA" id="ARBA00023170"/>
    </source>
</evidence>
<evidence type="ECO:0000256" key="4">
    <source>
        <dbReference type="ARBA" id="ARBA00022989"/>
    </source>
</evidence>
<dbReference type="PANTHER" id="PTHR24246">
    <property type="entry name" value="OLFACTORY RECEPTOR AND ADENOSINE RECEPTOR"/>
    <property type="match status" value="1"/>
</dbReference>
<dbReference type="Proteomes" id="UP001501920">
    <property type="component" value="Chromosome 10"/>
</dbReference>
<dbReference type="PRINTS" id="PR00237">
    <property type="entry name" value="GPCRRHODOPSN"/>
</dbReference>
<dbReference type="GO" id="GO:0005886">
    <property type="term" value="C:plasma membrane"/>
    <property type="evidence" value="ECO:0007669"/>
    <property type="project" value="UniProtKB-SubCell"/>
</dbReference>
<evidence type="ECO:0000256" key="1">
    <source>
        <dbReference type="ARBA" id="ARBA00004651"/>
    </source>
</evidence>
<dbReference type="PANTHER" id="PTHR24246:SF21">
    <property type="entry name" value="G-PROTEIN COUPLED RECEPTORS FAMILY 1 PROFILE DOMAIN-CONTAINING PROTEIN"/>
    <property type="match status" value="1"/>
</dbReference>
<evidence type="ECO:0000313" key="14">
    <source>
        <dbReference type="Proteomes" id="UP001501920"/>
    </source>
</evidence>
<organism evidence="13 14">
    <name type="scientific">Pygocentrus nattereri</name>
    <name type="common">Red-bellied piranha</name>
    <dbReference type="NCBI Taxonomy" id="42514"/>
    <lineage>
        <taxon>Eukaryota</taxon>
        <taxon>Metazoa</taxon>
        <taxon>Chordata</taxon>
        <taxon>Craniata</taxon>
        <taxon>Vertebrata</taxon>
        <taxon>Euteleostomi</taxon>
        <taxon>Actinopterygii</taxon>
        <taxon>Neopterygii</taxon>
        <taxon>Teleostei</taxon>
        <taxon>Ostariophysi</taxon>
        <taxon>Characiformes</taxon>
        <taxon>Characoidei</taxon>
        <taxon>Pygocentrus</taxon>
    </lineage>
</organism>
<reference evidence="13 14" key="1">
    <citation type="submission" date="2020-10" db="EMBL/GenBank/DDBJ databases">
        <title>Pygocentrus nattereri (red-bellied piranha) genome, fPygNat1, primary haplotype.</title>
        <authorList>
            <person name="Myers G."/>
            <person name="Meyer A."/>
            <person name="Karagic N."/>
            <person name="Pippel M."/>
            <person name="Winkler S."/>
            <person name="Tracey A."/>
            <person name="Wood J."/>
            <person name="Formenti G."/>
            <person name="Howe K."/>
            <person name="Fedrigo O."/>
            <person name="Jarvis E.D."/>
        </authorList>
    </citation>
    <scope>NUCLEOTIDE SEQUENCE [LARGE SCALE GENOMIC DNA]</scope>
</reference>
<proteinExistence type="inferred from homology"/>
<evidence type="ECO:0000256" key="10">
    <source>
        <dbReference type="ARBA" id="ARBA00023224"/>
    </source>
</evidence>
<dbReference type="InterPro" id="IPR017452">
    <property type="entry name" value="GPCR_Rhodpsn_7TM"/>
</dbReference>
<evidence type="ECO:0000256" key="2">
    <source>
        <dbReference type="ARBA" id="ARBA00022475"/>
    </source>
</evidence>
<comment type="subcellular location">
    <subcellularLocation>
        <location evidence="1 11">Cell membrane</location>
        <topology evidence="1 11">Multi-pass membrane protein</topology>
    </subcellularLocation>
</comment>
<keyword evidence="6 11" id="KW-0472">Membrane</keyword>
<keyword evidence="14" id="KW-1185">Reference proteome</keyword>
<evidence type="ECO:0000256" key="5">
    <source>
        <dbReference type="ARBA" id="ARBA00023040"/>
    </source>
</evidence>
<evidence type="ECO:0000313" key="13">
    <source>
        <dbReference type="Ensembl" id="ENSPNAP00000019368.2"/>
    </source>
</evidence>
<dbReference type="InterPro" id="IPR000276">
    <property type="entry name" value="GPCR_Rhodpsn"/>
</dbReference>
<keyword evidence="2 11" id="KW-1003">Cell membrane</keyword>
<dbReference type="GeneTree" id="ENSGT01030000234555"/>
<evidence type="ECO:0000256" key="11">
    <source>
        <dbReference type="RuleBase" id="RU201114"/>
    </source>
</evidence>
<dbReference type="Ensembl" id="ENSPNAT00000029137.2">
    <property type="protein sequence ID" value="ENSPNAP00000019368.2"/>
    <property type="gene ID" value="ENSPNAG00000025927.2"/>
</dbReference>
<feature type="transmembrane region" description="Helical" evidence="11">
    <location>
        <begin position="184"/>
        <end position="210"/>
    </location>
</feature>
<comment type="similarity">
    <text evidence="11">Belongs to the G-protein coupled receptor 1 family.</text>
</comment>
<dbReference type="Gene3D" id="1.20.1070.10">
    <property type="entry name" value="Rhodopsin 7-helix transmembrane proteins"/>
    <property type="match status" value="1"/>
</dbReference>
<dbReference type="Pfam" id="PF00001">
    <property type="entry name" value="7tm_1"/>
    <property type="match status" value="1"/>
</dbReference>
<name>A0A3B4D7F7_PYGNA</name>
<keyword evidence="10 11" id="KW-0807">Transducer</keyword>
<keyword evidence="5 11" id="KW-0297">G-protein coupled receptor</keyword>
<reference evidence="13" key="2">
    <citation type="submission" date="2025-08" db="UniProtKB">
        <authorList>
            <consortium name="Ensembl"/>
        </authorList>
    </citation>
    <scope>IDENTIFICATION</scope>
</reference>
<evidence type="ECO:0000256" key="3">
    <source>
        <dbReference type="ARBA" id="ARBA00022692"/>
    </source>
</evidence>
<feature type="transmembrane region" description="Helical" evidence="11">
    <location>
        <begin position="63"/>
        <end position="88"/>
    </location>
</feature>
<dbReference type="SMART" id="SM01381">
    <property type="entry name" value="7TM_GPCR_Srsx"/>
    <property type="match status" value="1"/>
</dbReference>
<keyword evidence="3 11" id="KW-0812">Transmembrane</keyword>
<keyword evidence="8 11" id="KW-0675">Receptor</keyword>
<feature type="domain" description="G-protein coupled receptors family 1 profile" evidence="12">
    <location>
        <begin position="43"/>
        <end position="298"/>
    </location>
</feature>
<feature type="transmembrane region" description="Helical" evidence="11">
    <location>
        <begin position="142"/>
        <end position="164"/>
    </location>
</feature>
<evidence type="ECO:0000259" key="12">
    <source>
        <dbReference type="PROSITE" id="PS50262"/>
    </source>
</evidence>
<keyword evidence="4 11" id="KW-1133">Transmembrane helix</keyword>
<dbReference type="OMA" id="FNFMMCM"/>
<evidence type="ECO:0000256" key="9">
    <source>
        <dbReference type="ARBA" id="ARBA00023180"/>
    </source>
</evidence>
<dbReference type="PROSITE" id="PS00237">
    <property type="entry name" value="G_PROTEIN_RECEP_F1_1"/>
    <property type="match status" value="1"/>
</dbReference>
<dbReference type="GO" id="GO:0001609">
    <property type="term" value="F:G protein-coupled adenosine receptor activity"/>
    <property type="evidence" value="ECO:0007669"/>
    <property type="project" value="UniProtKB-UniRule"/>
</dbReference>
<evidence type="ECO:0000256" key="6">
    <source>
        <dbReference type="ARBA" id="ARBA00023136"/>
    </source>
</evidence>
<protein>
    <recommendedName>
        <fullName evidence="12">G-protein coupled receptors family 1 profile domain-containing protein</fullName>
    </recommendedName>
</protein>
<feature type="transmembrane region" description="Helical" evidence="11">
    <location>
        <begin position="29"/>
        <end position="51"/>
    </location>
</feature>
<evidence type="ECO:0000256" key="7">
    <source>
        <dbReference type="ARBA" id="ARBA00023157"/>
    </source>
</evidence>
<feature type="transmembrane region" description="Helical" evidence="11">
    <location>
        <begin position="94"/>
        <end position="121"/>
    </location>
</feature>
<dbReference type="InterPro" id="IPR001634">
    <property type="entry name" value="Adenosn_rcpt"/>
</dbReference>
<keyword evidence="7 11" id="KW-1015">Disulfide bond</keyword>
<keyword evidence="9 11" id="KW-0325">Glycoprotein</keyword>
<accession>A0A3B4D7F7</accession>
<sequence length="340" mass="38453">MKRDINNTWTAFPNASTQPVSPKFLQWPYIAAEIMISIISTSGNLLVCLAVGCNKKLQNVTNYFLVSLSVADFFVGTLAIPCAIMTDLGLPHHNLYLCIAILYMLLMLTQSSIFSLLAVAIERYVAILLPFQYQRLLKPRNARLVILLTWLLAFLVGSVPLMGWHGRSDEMNYCSFACVVDMAYMVYFNFFGCVLVPLVTMFIIYTHIFVTVRRHVRRTAAMQTALELQARQNTGMRDEARKATSIFVLVFVFALCWIPLYTVNCVHLFCPHCKIPLPLSLITIILSHANSAINPLLYPTPILHAFQINWQDRSGRGTTWALKSITVLSSVIDLCLHLRQ</sequence>
<dbReference type="PROSITE" id="PS50262">
    <property type="entry name" value="G_PROTEIN_RECEP_F1_2"/>
    <property type="match status" value="1"/>
</dbReference>
<dbReference type="STRING" id="42514.ENSPNAP00000019368"/>
<dbReference type="AlphaFoldDB" id="A0A3B4D7F7"/>
<dbReference type="SUPFAM" id="SSF81321">
    <property type="entry name" value="Family A G protein-coupled receptor-like"/>
    <property type="match status" value="1"/>
</dbReference>
<reference evidence="13" key="3">
    <citation type="submission" date="2025-09" db="UniProtKB">
        <authorList>
            <consortium name="Ensembl"/>
        </authorList>
    </citation>
    <scope>IDENTIFICATION</scope>
</reference>